<proteinExistence type="predicted"/>
<sequence>MLSLPCSHISSTFSCT</sequence>
<accession>A0A0A8ZW26</accession>
<reference evidence="1" key="2">
    <citation type="journal article" date="2015" name="Data Brief">
        <title>Shoot transcriptome of the giant reed, Arundo donax.</title>
        <authorList>
            <person name="Barrero R.A."/>
            <person name="Guerrero F.D."/>
            <person name="Moolhuijzen P."/>
            <person name="Goolsby J.A."/>
            <person name="Tidwell J."/>
            <person name="Bellgard S.E."/>
            <person name="Bellgard M.I."/>
        </authorList>
    </citation>
    <scope>NUCLEOTIDE SEQUENCE</scope>
    <source>
        <tissue evidence="1">Shoot tissue taken approximately 20 cm above the soil surface</tissue>
    </source>
</reference>
<protein>
    <submittedName>
        <fullName evidence="1">Uncharacterized protein</fullName>
    </submittedName>
</protein>
<dbReference type="AlphaFoldDB" id="A0A0A8ZW26"/>
<name>A0A0A8ZW26_ARUDO</name>
<dbReference type="EMBL" id="GBRH01256935">
    <property type="protein sequence ID" value="JAD40960.1"/>
    <property type="molecule type" value="Transcribed_RNA"/>
</dbReference>
<organism evidence="1">
    <name type="scientific">Arundo donax</name>
    <name type="common">Giant reed</name>
    <name type="synonym">Donax arundinaceus</name>
    <dbReference type="NCBI Taxonomy" id="35708"/>
    <lineage>
        <taxon>Eukaryota</taxon>
        <taxon>Viridiplantae</taxon>
        <taxon>Streptophyta</taxon>
        <taxon>Embryophyta</taxon>
        <taxon>Tracheophyta</taxon>
        <taxon>Spermatophyta</taxon>
        <taxon>Magnoliopsida</taxon>
        <taxon>Liliopsida</taxon>
        <taxon>Poales</taxon>
        <taxon>Poaceae</taxon>
        <taxon>PACMAD clade</taxon>
        <taxon>Arundinoideae</taxon>
        <taxon>Arundineae</taxon>
        <taxon>Arundo</taxon>
    </lineage>
</organism>
<evidence type="ECO:0000313" key="1">
    <source>
        <dbReference type="EMBL" id="JAD40960.1"/>
    </source>
</evidence>
<reference evidence="1" key="1">
    <citation type="submission" date="2014-09" db="EMBL/GenBank/DDBJ databases">
        <authorList>
            <person name="Magalhaes I.L.F."/>
            <person name="Oliveira U."/>
            <person name="Santos F.R."/>
            <person name="Vidigal T.H.D.A."/>
            <person name="Brescovit A.D."/>
            <person name="Santos A.J."/>
        </authorList>
    </citation>
    <scope>NUCLEOTIDE SEQUENCE</scope>
    <source>
        <tissue evidence="1">Shoot tissue taken approximately 20 cm above the soil surface</tissue>
    </source>
</reference>